<evidence type="ECO:0000259" key="1">
    <source>
        <dbReference type="Pfam" id="PF01398"/>
    </source>
</evidence>
<protein>
    <recommendedName>
        <fullName evidence="1">JAB1/MPN/MOV34 metalloenzyme domain-containing protein</fullName>
    </recommendedName>
</protein>
<accession>A0A497ERF7</accession>
<gene>
    <name evidence="2" type="ORF">DRJ31_05440</name>
</gene>
<name>A0A497ERF7_9CREN</name>
<dbReference type="AlphaFoldDB" id="A0A497ERF7"/>
<comment type="caution">
    <text evidence="2">The sequence shown here is derived from an EMBL/GenBank/DDBJ whole genome shotgun (WGS) entry which is preliminary data.</text>
</comment>
<evidence type="ECO:0000313" key="2">
    <source>
        <dbReference type="EMBL" id="RLE49290.1"/>
    </source>
</evidence>
<dbReference type="Pfam" id="PF01398">
    <property type="entry name" value="JAB"/>
    <property type="match status" value="1"/>
</dbReference>
<reference evidence="2 3" key="1">
    <citation type="submission" date="2018-06" db="EMBL/GenBank/DDBJ databases">
        <title>Extensive metabolic versatility and redundancy in microbially diverse, dynamic hydrothermal sediments.</title>
        <authorList>
            <person name="Dombrowski N."/>
            <person name="Teske A."/>
            <person name="Baker B.J."/>
        </authorList>
    </citation>
    <scope>NUCLEOTIDE SEQUENCE [LARGE SCALE GENOMIC DNA]</scope>
    <source>
        <strain evidence="2">B66_G16</strain>
    </source>
</reference>
<organism evidence="2 3">
    <name type="scientific">Thermoproteota archaeon</name>
    <dbReference type="NCBI Taxonomy" id="2056631"/>
    <lineage>
        <taxon>Archaea</taxon>
        <taxon>Thermoproteota</taxon>
    </lineage>
</organism>
<dbReference type="SUPFAM" id="SSF102712">
    <property type="entry name" value="JAB1/MPN domain"/>
    <property type="match status" value="1"/>
</dbReference>
<dbReference type="GO" id="GO:0008237">
    <property type="term" value="F:metallopeptidase activity"/>
    <property type="evidence" value="ECO:0007669"/>
    <property type="project" value="InterPro"/>
</dbReference>
<dbReference type="Proteomes" id="UP000278475">
    <property type="component" value="Unassembled WGS sequence"/>
</dbReference>
<feature type="domain" description="JAB1/MPN/MOV34 metalloenzyme" evidence="1">
    <location>
        <begin position="3"/>
        <end position="88"/>
    </location>
</feature>
<proteinExistence type="predicted"/>
<dbReference type="InterPro" id="IPR000555">
    <property type="entry name" value="JAMM/MPN+_dom"/>
</dbReference>
<evidence type="ECO:0000313" key="3">
    <source>
        <dbReference type="Proteomes" id="UP000278475"/>
    </source>
</evidence>
<sequence length="174" mass="19652">MDVLLSDKAFIGIVLSAVEAFKKECTGALLGYNLRDNRIVVEYSFPYQLAERSYSQVIISTKRESRVKEILPKITQLNYVGEYHSHTQRGGKKATAKLSDEDEEAIEKCMIEIVVAVNEAKRKTVWKQDPKGMMLSGTIGGYHLTLACYYKKKDGTIIQCPLLCPYILGFDLTF</sequence>
<dbReference type="Gene3D" id="3.40.140.10">
    <property type="entry name" value="Cytidine Deaminase, domain 2"/>
    <property type="match status" value="1"/>
</dbReference>
<dbReference type="EMBL" id="QMQV01000042">
    <property type="protein sequence ID" value="RLE49290.1"/>
    <property type="molecule type" value="Genomic_DNA"/>
</dbReference>